<evidence type="ECO:0000256" key="1">
    <source>
        <dbReference type="SAM" id="Phobius"/>
    </source>
</evidence>
<dbReference type="PANTHER" id="PTHR36475">
    <property type="entry name" value="LEUCINE-RICH SINGLE-PASS MEMBRANE PROTEIN 1"/>
    <property type="match status" value="1"/>
</dbReference>
<protein>
    <recommendedName>
        <fullName evidence="4">Leucine-rich single-pass membrane protein 1</fullName>
    </recommendedName>
</protein>
<proteinExistence type="predicted"/>
<reference evidence="2 3" key="1">
    <citation type="submission" date="2019-06" db="EMBL/GenBank/DDBJ databases">
        <title>Discovery of a novel chromosome fission-fusion reversal in muntjac.</title>
        <authorList>
            <person name="Mudd A.B."/>
            <person name="Bredeson J.V."/>
            <person name="Baum R."/>
            <person name="Hockemeyer D."/>
            <person name="Rokhsar D.S."/>
        </authorList>
    </citation>
    <scope>NUCLEOTIDE SEQUENCE [LARGE SCALE GENOMIC DNA]</scope>
    <source>
        <strain evidence="2">UTSW_UCB_Mm</strain>
        <tissue evidence="2">Fibroblast cell line</tissue>
    </source>
</reference>
<keyword evidence="3" id="KW-1185">Reference proteome</keyword>
<dbReference type="Proteomes" id="UP000326458">
    <property type="component" value="Unassembled WGS sequence"/>
</dbReference>
<keyword evidence="1" id="KW-1133">Transmembrane helix</keyword>
<evidence type="ECO:0000313" key="3">
    <source>
        <dbReference type="Proteomes" id="UP000326458"/>
    </source>
</evidence>
<accession>A0A5N3UX33</accession>
<dbReference type="EMBL" id="VCEA01000003">
    <property type="protein sequence ID" value="KAB0341355.1"/>
    <property type="molecule type" value="Genomic_DNA"/>
</dbReference>
<name>A0A5N3UX33_MUNMU</name>
<dbReference type="InterPro" id="IPR028099">
    <property type="entry name" value="DUF4577"/>
</dbReference>
<keyword evidence="1" id="KW-0472">Membrane</keyword>
<comment type="caution">
    <text evidence="2">The sequence shown here is derived from an EMBL/GenBank/DDBJ whole genome shotgun (WGS) entry which is preliminary data.</text>
</comment>
<dbReference type="Pfam" id="PF15145">
    <property type="entry name" value="DUF4577"/>
    <property type="match status" value="1"/>
</dbReference>
<dbReference type="AlphaFoldDB" id="A0A5N3UX33"/>
<keyword evidence="1" id="KW-0812">Transmembrane</keyword>
<evidence type="ECO:0000313" key="2">
    <source>
        <dbReference type="EMBL" id="KAB0341355.1"/>
    </source>
</evidence>
<organism evidence="2 3">
    <name type="scientific">Muntiacus muntjak</name>
    <name type="common">Barking deer</name>
    <name type="synonym">Indian muntjac</name>
    <dbReference type="NCBI Taxonomy" id="9888"/>
    <lineage>
        <taxon>Eukaryota</taxon>
        <taxon>Metazoa</taxon>
        <taxon>Chordata</taxon>
        <taxon>Craniata</taxon>
        <taxon>Vertebrata</taxon>
        <taxon>Euteleostomi</taxon>
        <taxon>Mammalia</taxon>
        <taxon>Eutheria</taxon>
        <taxon>Laurasiatheria</taxon>
        <taxon>Artiodactyla</taxon>
        <taxon>Ruminantia</taxon>
        <taxon>Pecora</taxon>
        <taxon>Cervidae</taxon>
        <taxon>Muntiacinae</taxon>
        <taxon>Muntiacus</taxon>
    </lineage>
</organism>
<gene>
    <name evidence="2" type="ORF">FD754_018281</name>
</gene>
<feature type="transmembrane region" description="Helical" evidence="1">
    <location>
        <begin position="62"/>
        <end position="86"/>
    </location>
</feature>
<evidence type="ECO:0008006" key="4">
    <source>
        <dbReference type="Google" id="ProtNLM"/>
    </source>
</evidence>
<dbReference type="PANTHER" id="PTHR36475:SF1">
    <property type="entry name" value="LEUCINE-RICH SINGLE-PASS MEMBRANE PROTEIN 1"/>
    <property type="match status" value="1"/>
</dbReference>
<sequence>MKRSSQDSGSRNIPEDRKLYVVDSINDLNKLNLCPAGSQQLFPLEEKLQDVSTDSGNGSHSLFLVGLIIVLIISLTLVSFVIFLIVQTGNKMEDVSRRLAAEGKDIDDLKKINSIIVKRLNQLDSEQN</sequence>